<dbReference type="Proteomes" id="UP000663848">
    <property type="component" value="Unassembled WGS sequence"/>
</dbReference>
<evidence type="ECO:0000313" key="3">
    <source>
        <dbReference type="EMBL" id="CAF5054684.1"/>
    </source>
</evidence>
<proteinExistence type="predicted"/>
<dbReference type="AlphaFoldDB" id="A0A818CJY2"/>
<evidence type="ECO:0000313" key="2">
    <source>
        <dbReference type="EMBL" id="CAF3434068.1"/>
    </source>
</evidence>
<feature type="region of interest" description="Disordered" evidence="1">
    <location>
        <begin position="1"/>
        <end position="32"/>
    </location>
</feature>
<dbReference type="EMBL" id="CAJNYT010001865">
    <property type="protein sequence ID" value="CAF3434068.1"/>
    <property type="molecule type" value="Genomic_DNA"/>
</dbReference>
<evidence type="ECO:0000256" key="1">
    <source>
        <dbReference type="SAM" id="MobiDB-lite"/>
    </source>
</evidence>
<gene>
    <name evidence="2" type="ORF">GRG538_LOCUS12916</name>
    <name evidence="3" type="ORF">QYT958_LOCUS42283</name>
</gene>
<feature type="non-terminal residue" evidence="2">
    <location>
        <position position="100"/>
    </location>
</feature>
<dbReference type="Proteomes" id="UP000663872">
    <property type="component" value="Unassembled WGS sequence"/>
</dbReference>
<comment type="caution">
    <text evidence="2">The sequence shown here is derived from an EMBL/GenBank/DDBJ whole genome shotgun (WGS) entry which is preliminary data.</text>
</comment>
<accession>A0A818CJY2</accession>
<organism evidence="2 4">
    <name type="scientific">Rotaria socialis</name>
    <dbReference type="NCBI Taxonomy" id="392032"/>
    <lineage>
        <taxon>Eukaryota</taxon>
        <taxon>Metazoa</taxon>
        <taxon>Spiralia</taxon>
        <taxon>Gnathifera</taxon>
        <taxon>Rotifera</taxon>
        <taxon>Eurotatoria</taxon>
        <taxon>Bdelloidea</taxon>
        <taxon>Philodinida</taxon>
        <taxon>Philodinidae</taxon>
        <taxon>Rotaria</taxon>
    </lineage>
</organism>
<reference evidence="2" key="1">
    <citation type="submission" date="2021-02" db="EMBL/GenBank/DDBJ databases">
        <authorList>
            <person name="Nowell W R."/>
        </authorList>
    </citation>
    <scope>NUCLEOTIDE SEQUENCE</scope>
</reference>
<sequence length="100" mass="11495">EEIDCGDLFGQSLNPQPTFEQQKQPQQEKIHDDDEEIDCGDLFGQSLNSRPTFEQQKQPQQEKIHDDEIDCGDLFGSKYFGFSDTSFEYFVFVAGSTFDI</sequence>
<feature type="compositionally biased region" description="Low complexity" evidence="1">
    <location>
        <begin position="15"/>
        <end position="25"/>
    </location>
</feature>
<evidence type="ECO:0000313" key="4">
    <source>
        <dbReference type="Proteomes" id="UP000663872"/>
    </source>
</evidence>
<name>A0A818CJY2_9BILA</name>
<protein>
    <submittedName>
        <fullName evidence="2">Uncharacterized protein</fullName>
    </submittedName>
</protein>
<feature type="non-terminal residue" evidence="2">
    <location>
        <position position="1"/>
    </location>
</feature>
<dbReference type="EMBL" id="CAJOBR010052698">
    <property type="protein sequence ID" value="CAF5054684.1"/>
    <property type="molecule type" value="Genomic_DNA"/>
</dbReference>